<proteinExistence type="predicted"/>
<name>H6NLG9_9BACL</name>
<organism evidence="1 2">
    <name type="scientific">Paenibacillus mucilaginosus 3016</name>
    <dbReference type="NCBI Taxonomy" id="1116391"/>
    <lineage>
        <taxon>Bacteria</taxon>
        <taxon>Bacillati</taxon>
        <taxon>Bacillota</taxon>
        <taxon>Bacilli</taxon>
        <taxon>Bacillales</taxon>
        <taxon>Paenibacillaceae</taxon>
        <taxon>Paenibacillus</taxon>
    </lineage>
</organism>
<dbReference type="STRING" id="1116391.PM3016_3522"/>
<dbReference type="HOGENOM" id="CLU_1234032_0_0_9"/>
<dbReference type="AlphaFoldDB" id="H6NLG9"/>
<evidence type="ECO:0000313" key="1">
    <source>
        <dbReference type="EMBL" id="AFC30351.1"/>
    </source>
</evidence>
<accession>H6NLG9</accession>
<keyword evidence="2" id="KW-1185">Reference proteome</keyword>
<gene>
    <name evidence="1" type="ORF">PM3016_3522</name>
</gene>
<dbReference type="EMBL" id="CP003235">
    <property type="protein sequence ID" value="AFC30351.1"/>
    <property type="molecule type" value="Genomic_DNA"/>
</dbReference>
<sequence>MDLQETAAKINGLVASPSLPAVEDSLYEGVEAHLRGLELSKQLQIHNLLDVEALRLIYCCRETSSLDDSVLEHLIWRYFQLMLDLQGNRFTDALLNELLTEYSRKRSMALESIVIRGLKEDRFSEAQSAEADLVFTSKVYRKERLASVCRRIVREGSRLTAEEVNRLLELRLYAVLESALERGCLEQDALEKLTASIAGINDSKKRTRLQEMAREHQNRGGQTL</sequence>
<dbReference type="Proteomes" id="UP000007523">
    <property type="component" value="Chromosome"/>
</dbReference>
<dbReference type="RefSeq" id="WP_014370322.1">
    <property type="nucleotide sequence ID" value="NC_016935.1"/>
</dbReference>
<reference evidence="1 2" key="1">
    <citation type="journal article" date="2012" name="J. Bacteriol.">
        <title>Complete Genome Sequence of Paenibacillus mucilaginosus 3016, a Bacterium Functional as Microbial Fertilizer.</title>
        <authorList>
            <person name="Ma M."/>
            <person name="Wang Z."/>
            <person name="Li L."/>
            <person name="Jiang X."/>
            <person name="Guan D."/>
            <person name="Cao F."/>
            <person name="Chen H."/>
            <person name="Wang X."/>
            <person name="Shen D."/>
            <person name="Du B."/>
            <person name="Li J."/>
        </authorList>
    </citation>
    <scope>NUCLEOTIDE SEQUENCE [LARGE SCALE GENOMIC DNA]</scope>
    <source>
        <strain evidence="1 2">3016</strain>
    </source>
</reference>
<evidence type="ECO:0000313" key="2">
    <source>
        <dbReference type="Proteomes" id="UP000007523"/>
    </source>
</evidence>
<dbReference type="KEGG" id="pmq:PM3016_3522"/>
<protein>
    <submittedName>
        <fullName evidence="1">Uncharacterized protein</fullName>
    </submittedName>
</protein>